<dbReference type="GO" id="GO:0005975">
    <property type="term" value="P:carbohydrate metabolic process"/>
    <property type="evidence" value="ECO:0007669"/>
    <property type="project" value="InterPro"/>
</dbReference>
<feature type="region of interest" description="Disordered" evidence="3">
    <location>
        <begin position="56"/>
        <end position="78"/>
    </location>
</feature>
<evidence type="ECO:0000256" key="2">
    <source>
        <dbReference type="ARBA" id="ARBA00022729"/>
    </source>
</evidence>
<comment type="subcellular location">
    <subcellularLocation>
        <location evidence="1">Secreted</location>
    </subcellularLocation>
</comment>
<evidence type="ECO:0000259" key="4">
    <source>
        <dbReference type="Pfam" id="PF01522"/>
    </source>
</evidence>
<dbReference type="PANTHER" id="PTHR34216">
    <property type="match status" value="1"/>
</dbReference>
<dbReference type="SUPFAM" id="SSF88713">
    <property type="entry name" value="Glycoside hydrolase/deacetylase"/>
    <property type="match status" value="1"/>
</dbReference>
<gene>
    <name evidence="5" type="ORF">SAMN05216215_106710</name>
</gene>
<feature type="domain" description="NodB homology" evidence="4">
    <location>
        <begin position="137"/>
        <end position="264"/>
    </location>
</feature>
<reference evidence="6" key="1">
    <citation type="submission" date="2016-10" db="EMBL/GenBank/DDBJ databases">
        <authorList>
            <person name="Varghese N."/>
            <person name="Submissions S."/>
        </authorList>
    </citation>
    <scope>NUCLEOTIDE SEQUENCE [LARGE SCALE GENOMIC DNA]</scope>
    <source>
        <strain evidence="6">CGMCC 4.3530</strain>
    </source>
</reference>
<evidence type="ECO:0000313" key="6">
    <source>
        <dbReference type="Proteomes" id="UP000199529"/>
    </source>
</evidence>
<dbReference type="InterPro" id="IPR051398">
    <property type="entry name" value="Polysacch_Deacetylase"/>
</dbReference>
<dbReference type="InterPro" id="IPR011330">
    <property type="entry name" value="Glyco_hydro/deAcase_b/a-brl"/>
</dbReference>
<dbReference type="InterPro" id="IPR002509">
    <property type="entry name" value="NODB_dom"/>
</dbReference>
<dbReference type="Gene3D" id="3.20.20.370">
    <property type="entry name" value="Glycoside hydrolase/deacetylase"/>
    <property type="match status" value="1"/>
</dbReference>
<feature type="region of interest" description="Disordered" evidence="3">
    <location>
        <begin position="330"/>
        <end position="366"/>
    </location>
</feature>
<accession>A0A1H3SKY2</accession>
<keyword evidence="2" id="KW-0732">Signal</keyword>
<evidence type="ECO:0000256" key="1">
    <source>
        <dbReference type="ARBA" id="ARBA00004613"/>
    </source>
</evidence>
<dbReference type="EMBL" id="FNOK01000067">
    <property type="protein sequence ID" value="SDZ38733.1"/>
    <property type="molecule type" value="Genomic_DNA"/>
</dbReference>
<proteinExistence type="predicted"/>
<dbReference type="PANTHER" id="PTHR34216:SF3">
    <property type="entry name" value="POLY-BETA-1,6-N-ACETYL-D-GLUCOSAMINE N-DEACETYLASE"/>
    <property type="match status" value="1"/>
</dbReference>
<dbReference type="Pfam" id="PF01522">
    <property type="entry name" value="Polysacc_deac_1"/>
    <property type="match status" value="1"/>
</dbReference>
<dbReference type="GO" id="GO:0005576">
    <property type="term" value="C:extracellular region"/>
    <property type="evidence" value="ECO:0007669"/>
    <property type="project" value="UniProtKB-SubCell"/>
</dbReference>
<keyword evidence="6" id="KW-1185">Reference proteome</keyword>
<sequence>MARKINDHLEYPQRESRSLPLEEMRSAVRKARAGVVVTAAALLAACGSGQGGEIVQPQPNAVVRPPDPVPRPTPESVRANELGDVPVLMYHRITPTPRSVYDRSPDDFRAELERLAAEDYVPVTATEYATGRFDIPAGKHPVVLTFDDGSISQFTLDGAGEPAAGTGIRILLDVAAAHPGFRPVATCYVNNPPFEEPGGRRSLGWLQEHGFEIGNHTLDHENLGRASDAEVRHQIAGMQRLIADAVPGAQVRSIALPLGVHPDDERLAGDGSAEGVDYHFDSVMLVGSNPAPSPWSADFDPANVPRIRSQGPAGQDAQYGSTAWLDKLAADPGRRYTSDGDPDRISAPAGGSTGPSAAVGDRLYRY</sequence>
<evidence type="ECO:0000313" key="5">
    <source>
        <dbReference type="EMBL" id="SDZ38733.1"/>
    </source>
</evidence>
<dbReference type="STRING" id="418495.SAMN05216215_106710"/>
<protein>
    <submittedName>
        <fullName evidence="5">Peptidoglycan/xylan/chitin deacetylase, PgdA/CDA1 family</fullName>
    </submittedName>
</protein>
<name>A0A1H3SKY2_9PSEU</name>
<dbReference type="GO" id="GO:0016810">
    <property type="term" value="F:hydrolase activity, acting on carbon-nitrogen (but not peptide) bonds"/>
    <property type="evidence" value="ECO:0007669"/>
    <property type="project" value="InterPro"/>
</dbReference>
<evidence type="ECO:0000256" key="3">
    <source>
        <dbReference type="SAM" id="MobiDB-lite"/>
    </source>
</evidence>
<dbReference type="Proteomes" id="UP000199529">
    <property type="component" value="Unassembled WGS sequence"/>
</dbReference>
<organism evidence="5 6">
    <name type="scientific">Saccharopolyspora shandongensis</name>
    <dbReference type="NCBI Taxonomy" id="418495"/>
    <lineage>
        <taxon>Bacteria</taxon>
        <taxon>Bacillati</taxon>
        <taxon>Actinomycetota</taxon>
        <taxon>Actinomycetes</taxon>
        <taxon>Pseudonocardiales</taxon>
        <taxon>Pseudonocardiaceae</taxon>
        <taxon>Saccharopolyspora</taxon>
    </lineage>
</organism>
<feature type="compositionally biased region" description="Basic and acidic residues" evidence="3">
    <location>
        <begin position="330"/>
        <end position="344"/>
    </location>
</feature>
<feature type="compositionally biased region" description="Low complexity" evidence="3">
    <location>
        <begin position="346"/>
        <end position="360"/>
    </location>
</feature>
<dbReference type="AlphaFoldDB" id="A0A1H3SKY2"/>